<accession>A0ABZ0KWC4</accession>
<gene>
    <name evidence="8" type="ORF">PGH26_01890</name>
</gene>
<name>A0ABZ0KWC4_9BACL</name>
<evidence type="ECO:0000313" key="8">
    <source>
        <dbReference type="EMBL" id="WOV84699.1"/>
    </source>
</evidence>
<evidence type="ECO:0000256" key="4">
    <source>
        <dbReference type="ARBA" id="ARBA00022989"/>
    </source>
</evidence>
<reference evidence="8 9" key="1">
    <citation type="submission" date="2023-01" db="EMBL/GenBank/DDBJ databases">
        <title>Sporosarcina sp. nov., isolated from Korean tranditional fermented seafood 'Jeotgal'.</title>
        <authorList>
            <person name="Yang A.-I."/>
        </authorList>
    </citation>
    <scope>NUCLEOTIDE SEQUENCE [LARGE SCALE GENOMIC DNA]</scope>
    <source>
        <strain evidence="8 9">B2O-1</strain>
    </source>
</reference>
<evidence type="ECO:0000256" key="5">
    <source>
        <dbReference type="ARBA" id="ARBA00023136"/>
    </source>
</evidence>
<feature type="transmembrane region" description="Helical" evidence="6">
    <location>
        <begin position="46"/>
        <end position="65"/>
    </location>
</feature>
<evidence type="ECO:0000313" key="9">
    <source>
        <dbReference type="Proteomes" id="UP001303532"/>
    </source>
</evidence>
<evidence type="ECO:0000256" key="2">
    <source>
        <dbReference type="ARBA" id="ARBA00022475"/>
    </source>
</evidence>
<proteinExistence type="predicted"/>
<evidence type="ECO:0000256" key="1">
    <source>
        <dbReference type="ARBA" id="ARBA00004651"/>
    </source>
</evidence>
<keyword evidence="3 6" id="KW-0812">Transmembrane</keyword>
<dbReference type="EMBL" id="CP116341">
    <property type="protein sequence ID" value="WOV84699.1"/>
    <property type="molecule type" value="Genomic_DNA"/>
</dbReference>
<dbReference type="Proteomes" id="UP001303532">
    <property type="component" value="Chromosome"/>
</dbReference>
<evidence type="ECO:0000256" key="3">
    <source>
        <dbReference type="ARBA" id="ARBA00022692"/>
    </source>
</evidence>
<feature type="domain" description="Cardiolipin synthase N-terminal" evidence="7">
    <location>
        <begin position="25"/>
        <end position="67"/>
    </location>
</feature>
<keyword evidence="9" id="KW-1185">Reference proteome</keyword>
<keyword evidence="4 6" id="KW-1133">Transmembrane helix</keyword>
<evidence type="ECO:0000259" key="7">
    <source>
        <dbReference type="Pfam" id="PF13396"/>
    </source>
</evidence>
<feature type="transmembrane region" description="Helical" evidence="6">
    <location>
        <begin position="12"/>
        <end position="34"/>
    </location>
</feature>
<evidence type="ECO:0000256" key="6">
    <source>
        <dbReference type="SAM" id="Phobius"/>
    </source>
</evidence>
<dbReference type="InterPro" id="IPR027379">
    <property type="entry name" value="CLS_N"/>
</dbReference>
<organism evidence="8 9">
    <name type="scientific">Sporosarcina jeotgali</name>
    <dbReference type="NCBI Taxonomy" id="3020056"/>
    <lineage>
        <taxon>Bacteria</taxon>
        <taxon>Bacillati</taxon>
        <taxon>Bacillota</taxon>
        <taxon>Bacilli</taxon>
        <taxon>Bacillales</taxon>
        <taxon>Caryophanaceae</taxon>
        <taxon>Sporosarcina</taxon>
    </lineage>
</organism>
<protein>
    <submittedName>
        <fullName evidence="8">PLD nuclease N-terminal domain-containing protein</fullName>
    </submittedName>
</protein>
<dbReference type="RefSeq" id="WP_323692345.1">
    <property type="nucleotide sequence ID" value="NZ_CP116341.1"/>
</dbReference>
<keyword evidence="2" id="KW-1003">Cell membrane</keyword>
<keyword evidence="5 6" id="KW-0472">Membrane</keyword>
<comment type="subcellular location">
    <subcellularLocation>
        <location evidence="1">Cell membrane</location>
        <topology evidence="1">Multi-pass membrane protein</topology>
    </subcellularLocation>
</comment>
<sequence>MNTDLELLIEYLPFIIPLVLLQFGLAIFSVIHVIRHPHYRFGNQVMWLLIVLFIQFIGPLIYFIAGRGDEDGRVHS</sequence>
<dbReference type="Pfam" id="PF13396">
    <property type="entry name" value="PLDc_N"/>
    <property type="match status" value="1"/>
</dbReference>